<organism evidence="1 2">
    <name type="scientific">Hypsizygus marmoreus</name>
    <name type="common">White beech mushroom</name>
    <name type="synonym">Agaricus marmoreus</name>
    <dbReference type="NCBI Taxonomy" id="39966"/>
    <lineage>
        <taxon>Eukaryota</taxon>
        <taxon>Fungi</taxon>
        <taxon>Dikarya</taxon>
        <taxon>Basidiomycota</taxon>
        <taxon>Agaricomycotina</taxon>
        <taxon>Agaricomycetes</taxon>
        <taxon>Agaricomycetidae</taxon>
        <taxon>Agaricales</taxon>
        <taxon>Tricholomatineae</taxon>
        <taxon>Lyophyllaceae</taxon>
        <taxon>Hypsizygus</taxon>
    </lineage>
</organism>
<dbReference type="AlphaFoldDB" id="A0A369J2J1"/>
<dbReference type="EMBL" id="LUEZ02000096">
    <property type="protein sequence ID" value="RDB14857.1"/>
    <property type="molecule type" value="Genomic_DNA"/>
</dbReference>
<keyword evidence="2" id="KW-1185">Reference proteome</keyword>
<proteinExistence type="predicted"/>
<reference evidence="1" key="1">
    <citation type="submission" date="2018-04" db="EMBL/GenBank/DDBJ databases">
        <title>Whole genome sequencing of Hypsizygus marmoreus.</title>
        <authorList>
            <person name="Choi I.-G."/>
            <person name="Min B."/>
            <person name="Kim J.-G."/>
            <person name="Kim S."/>
            <person name="Oh Y.-L."/>
            <person name="Kong W.-S."/>
            <person name="Park H."/>
            <person name="Jeong J."/>
            <person name="Song E.-S."/>
        </authorList>
    </citation>
    <scope>NUCLEOTIDE SEQUENCE [LARGE SCALE GENOMIC DNA]</scope>
    <source>
        <strain evidence="1">51987-8</strain>
    </source>
</reference>
<accession>A0A369J2J1</accession>
<evidence type="ECO:0000313" key="1">
    <source>
        <dbReference type="EMBL" id="RDB14857.1"/>
    </source>
</evidence>
<comment type="caution">
    <text evidence="1">The sequence shown here is derived from an EMBL/GenBank/DDBJ whole genome shotgun (WGS) entry which is preliminary data.</text>
</comment>
<dbReference type="InParanoid" id="A0A369J2J1"/>
<gene>
    <name evidence="1" type="ORF">Hypma_016598</name>
</gene>
<sequence>MTSPGFDHLHRVAVFVDLFDANNPYPLRLDDNARVIEGLEELLRYFRIPGFYRFSGSSMSSKAVTER</sequence>
<dbReference type="Proteomes" id="UP000076154">
    <property type="component" value="Unassembled WGS sequence"/>
</dbReference>
<evidence type="ECO:0000313" key="2">
    <source>
        <dbReference type="Proteomes" id="UP000076154"/>
    </source>
</evidence>
<protein>
    <submittedName>
        <fullName evidence="1">Uncharacterized protein</fullName>
    </submittedName>
</protein>
<name>A0A369J2J1_HYPMA</name>